<dbReference type="SUPFAM" id="SSF53649">
    <property type="entry name" value="Alkaline phosphatase-like"/>
    <property type="match status" value="1"/>
</dbReference>
<keyword evidence="7" id="KW-1185">Reference proteome</keyword>
<evidence type="ECO:0000259" key="5">
    <source>
        <dbReference type="Pfam" id="PF00884"/>
    </source>
</evidence>
<evidence type="ECO:0000256" key="4">
    <source>
        <dbReference type="SAM" id="SignalP"/>
    </source>
</evidence>
<dbReference type="Gene3D" id="3.30.1120.10">
    <property type="match status" value="1"/>
</dbReference>
<dbReference type="InterPro" id="IPR017850">
    <property type="entry name" value="Alkaline_phosphatase_core_sf"/>
</dbReference>
<organism evidence="6 7">
    <name type="scientific">Cyclotella cryptica</name>
    <dbReference type="NCBI Taxonomy" id="29204"/>
    <lineage>
        <taxon>Eukaryota</taxon>
        <taxon>Sar</taxon>
        <taxon>Stramenopiles</taxon>
        <taxon>Ochrophyta</taxon>
        <taxon>Bacillariophyta</taxon>
        <taxon>Coscinodiscophyceae</taxon>
        <taxon>Thalassiosirophycidae</taxon>
        <taxon>Stephanodiscales</taxon>
        <taxon>Stephanodiscaceae</taxon>
        <taxon>Cyclotella</taxon>
    </lineage>
</organism>
<evidence type="ECO:0000313" key="7">
    <source>
        <dbReference type="Proteomes" id="UP001516023"/>
    </source>
</evidence>
<dbReference type="InterPro" id="IPR047115">
    <property type="entry name" value="ARSB"/>
</dbReference>
<dbReference type="PANTHER" id="PTHR10342:SF274">
    <property type="entry name" value="ARYLSULFATASE B"/>
    <property type="match status" value="1"/>
</dbReference>
<keyword evidence="4" id="KW-0732">Signal</keyword>
<protein>
    <recommendedName>
        <fullName evidence="5">Sulfatase N-terminal domain-containing protein</fullName>
    </recommendedName>
</protein>
<evidence type="ECO:0000256" key="3">
    <source>
        <dbReference type="ARBA" id="ARBA00023180"/>
    </source>
</evidence>
<dbReference type="Pfam" id="PF00884">
    <property type="entry name" value="Sulfatase"/>
    <property type="match status" value="1"/>
</dbReference>
<dbReference type="Gene3D" id="3.40.720.10">
    <property type="entry name" value="Alkaline Phosphatase, subunit A"/>
    <property type="match status" value="1"/>
</dbReference>
<keyword evidence="1" id="KW-0479">Metal-binding</keyword>
<gene>
    <name evidence="6" type="ORF">HJC23_000194</name>
</gene>
<evidence type="ECO:0000256" key="2">
    <source>
        <dbReference type="ARBA" id="ARBA00022837"/>
    </source>
</evidence>
<proteinExistence type="predicted"/>
<dbReference type="AlphaFoldDB" id="A0ABD3QDP1"/>
<keyword evidence="3" id="KW-0325">Glycoprotein</keyword>
<feature type="signal peptide" evidence="4">
    <location>
        <begin position="1"/>
        <end position="22"/>
    </location>
</feature>
<dbReference type="Proteomes" id="UP001516023">
    <property type="component" value="Unassembled WGS sequence"/>
</dbReference>
<evidence type="ECO:0000313" key="6">
    <source>
        <dbReference type="EMBL" id="KAL3798280.1"/>
    </source>
</evidence>
<dbReference type="GO" id="GO:0008484">
    <property type="term" value="F:sulfuric ester hydrolase activity"/>
    <property type="evidence" value="ECO:0007669"/>
    <property type="project" value="UniProtKB-ARBA"/>
</dbReference>
<dbReference type="InterPro" id="IPR000917">
    <property type="entry name" value="Sulfatase_N"/>
</dbReference>
<dbReference type="GO" id="GO:0046872">
    <property type="term" value="F:metal ion binding"/>
    <property type="evidence" value="ECO:0007669"/>
    <property type="project" value="UniProtKB-KW"/>
</dbReference>
<comment type="caution">
    <text evidence="6">The sequence shown here is derived from an EMBL/GenBank/DDBJ whole genome shotgun (WGS) entry which is preliminary data.</text>
</comment>
<keyword evidence="2" id="KW-0106">Calcium</keyword>
<accession>A0ABD3QDP1</accession>
<reference evidence="6 7" key="1">
    <citation type="journal article" date="2020" name="G3 (Bethesda)">
        <title>Improved Reference Genome for Cyclotella cryptica CCMP332, a Model for Cell Wall Morphogenesis, Salinity Adaptation, and Lipid Production in Diatoms (Bacillariophyta).</title>
        <authorList>
            <person name="Roberts W.R."/>
            <person name="Downey K.M."/>
            <person name="Ruck E.C."/>
            <person name="Traller J.C."/>
            <person name="Alverson A.J."/>
        </authorList>
    </citation>
    <scope>NUCLEOTIDE SEQUENCE [LARGE SCALE GENOMIC DNA]</scope>
    <source>
        <strain evidence="6 7">CCMP332</strain>
    </source>
</reference>
<dbReference type="PANTHER" id="PTHR10342">
    <property type="entry name" value="ARYLSULFATASE"/>
    <property type="match status" value="1"/>
</dbReference>
<evidence type="ECO:0000256" key="1">
    <source>
        <dbReference type="ARBA" id="ARBA00022723"/>
    </source>
</evidence>
<sequence>MKHINALVAICTIFVVASDVTASTKSGKDAKGPPTNRPTTTGQLPNILIFLVDDLGYNQVGYNAELTGNNEIETPHIDEHANSGIIVNRGYMTPWCAPSRSALQTGRTNSFNQNVSNDVWSFDDSIGFVGGMPPGTVTLAKALKDLSRNRNYGEYKTSYVGKWGIGGTAWANTPMGMGYDEFLGFWGDSLESCDGWDAFTTSPLPREFQPSVLTKAVPGYWQQTNSSVDNVVCPYIREQSDLLTAEEIHIACKSTPKTPPKLIDLDIMEETVRIIVSHDYAARPLYHMHALQLMHLPMQYPNAYDDPDEAGKEKKPATNTDLRLSTRNAMRFVDDVFGNITQAIKDAGQWHNTIILFSSDNGGAVYMNTANNNFPLRGSKFNAFEGGIRVPQFLSGGWIENSLPKGQNFKSNTYVFALDWAPTLLEMAGGPGSKKYLLGDWKGASYGNELWKYIKNSISDPNKPSQLERYVSYSLDLYFQVTKSTTTKMMYTGDSGVNTPRHWNAIWPMDDDLIPDLGYQSVKPCRKNRDTPYDCCFFDLESDPGENYPKEVDCSTQLEIANMLYDNKQICNDFPTICISDLVNDQPSNADVYSVWSHYGASGPFTNKDGIPIGQDLGMKCICDGFSRDVVSMSQTNIKSIQASVFAPFLCSDKSAPDTPNGTINGVNCTGGFARIPQGGTLETLTAQGVNPVEMELILSLPFAIQLPNFNRALAGYISREGFVEWPSFAKFPYIATLNSCPLKKATIVPLPIETLTPWFGAPPDGNPTNPTPKDNLCLSWTANKAWCPSVTNAEQQFVVSWDYETNNPKGFFEDGSAFNPIEKDLFSSIDESCVSECPRDASVTAYIVPPSNEHKWGIAASLQSDG</sequence>
<feature type="domain" description="Sulfatase N-terminal" evidence="5">
    <location>
        <begin position="45"/>
        <end position="429"/>
    </location>
</feature>
<name>A0ABD3QDP1_9STRA</name>
<feature type="chain" id="PRO_5044752993" description="Sulfatase N-terminal domain-containing protein" evidence="4">
    <location>
        <begin position="23"/>
        <end position="867"/>
    </location>
</feature>
<dbReference type="EMBL" id="JABMIG020000047">
    <property type="protein sequence ID" value="KAL3798280.1"/>
    <property type="molecule type" value="Genomic_DNA"/>
</dbReference>